<evidence type="ECO:0000313" key="11">
    <source>
        <dbReference type="RefSeq" id="XP_018020388.1"/>
    </source>
</evidence>
<dbReference type="InterPro" id="IPR006139">
    <property type="entry name" value="D-isomer_2_OHA_DH_cat_dom"/>
</dbReference>
<dbReference type="PANTHER" id="PTHR42938:SF22">
    <property type="entry name" value="D-3-PHOSPHOGLYCERATE DEHYDROGENASE"/>
    <property type="match status" value="1"/>
</dbReference>
<dbReference type="SUPFAM" id="SSF143548">
    <property type="entry name" value="Serine metabolism enzymes domain"/>
    <property type="match status" value="1"/>
</dbReference>
<dbReference type="Pfam" id="PF00389">
    <property type="entry name" value="2-Hacid_dh"/>
    <property type="match status" value="1"/>
</dbReference>
<dbReference type="Pfam" id="PF02826">
    <property type="entry name" value="2-Hacid_dh_C"/>
    <property type="match status" value="1"/>
</dbReference>
<dbReference type="Gene3D" id="3.40.50.720">
    <property type="entry name" value="NAD(P)-binding Rossmann-like Domain"/>
    <property type="match status" value="2"/>
</dbReference>
<evidence type="ECO:0000259" key="8">
    <source>
        <dbReference type="Pfam" id="PF02826"/>
    </source>
</evidence>
<dbReference type="GO" id="GO:0004617">
    <property type="term" value="F:phosphoglycerate dehydrogenase activity"/>
    <property type="evidence" value="ECO:0007669"/>
    <property type="project" value="TreeGrafter"/>
</dbReference>
<dbReference type="OMA" id="NIAGMQV"/>
<comment type="subunit">
    <text evidence="2">Homotetramer.</text>
</comment>
<dbReference type="SUPFAM" id="SSF51735">
    <property type="entry name" value="NAD(P)-binding Rossmann-fold domains"/>
    <property type="match status" value="1"/>
</dbReference>
<dbReference type="Pfam" id="PF19304">
    <property type="entry name" value="PGDH_inter"/>
    <property type="match status" value="1"/>
</dbReference>
<evidence type="ECO:0000256" key="2">
    <source>
        <dbReference type="ARBA" id="ARBA00011881"/>
    </source>
</evidence>
<keyword evidence="3" id="KW-0597">Phosphoprotein</keyword>
<evidence type="ECO:0000256" key="1">
    <source>
        <dbReference type="ARBA" id="ARBA00005854"/>
    </source>
</evidence>
<dbReference type="FunFam" id="3.40.50.720:FF:000021">
    <property type="entry name" value="D-3-phosphoglycerate dehydrogenase"/>
    <property type="match status" value="1"/>
</dbReference>
<keyword evidence="10" id="KW-1185">Reference proteome</keyword>
<evidence type="ECO:0000259" key="7">
    <source>
        <dbReference type="Pfam" id="PF00389"/>
    </source>
</evidence>
<keyword evidence="5" id="KW-0560">Oxidoreductase</keyword>
<sequence length="530" mass="55007">MGSFKIRKILLLDGVDAICATKLEAAGLEVTIKPKLSKDDLLKEIQNYEGVVVRSATQITAEVLAAGTRLQMVGRAGVGTDNIDVDAATRRGVLVMNTPTGNTISAAEHTCALICSLGRCLPQACESLKGGVWDRKKFMGNELYGKTLAIIGLGRIGREVAHRMQAFNMTCIGYDPFVSAAAAAEWNIEALPLDEIWPRADYITVHTPLLPHTRNLLGEEVLMTKCKPGVKVVNVARGGIVDEAALLRALEAGRCGGAGLDVFTTEPPTDYALCRHPKVVCTPHLGASTFEAQERVAEELADQMVSAVSGGPIAGLVNGGALATANSSDAQPWLALASALGQVAEVIVSGPLTSVTLVPAGAFANKNLANALCSAVLAGLLKRSSSGTANLINSCVLAQDSNISCEIVPPSDELKPILPSGVDNGLLVAVSGANSNVKLVGSSANGLPLLYSVNDSSWPIAVPLSRSLVLYRSLAASSPLPAIAATLVKGGLLSLASSAGGLWHVATLDSPVTELDAKVQDVEYVGQVSL</sequence>
<evidence type="ECO:0000256" key="6">
    <source>
        <dbReference type="ARBA" id="ARBA00023027"/>
    </source>
</evidence>
<gene>
    <name evidence="11" type="primary">LOC108676762</name>
</gene>
<dbReference type="InterPro" id="IPR036291">
    <property type="entry name" value="NAD(P)-bd_dom_sf"/>
</dbReference>
<evidence type="ECO:0000259" key="9">
    <source>
        <dbReference type="Pfam" id="PF19304"/>
    </source>
</evidence>
<dbReference type="CDD" id="cd12173">
    <property type="entry name" value="PGDH_4"/>
    <property type="match status" value="1"/>
</dbReference>
<keyword evidence="4" id="KW-0007">Acetylation</keyword>
<evidence type="ECO:0000256" key="3">
    <source>
        <dbReference type="ARBA" id="ARBA00022553"/>
    </source>
</evidence>
<dbReference type="InterPro" id="IPR045626">
    <property type="entry name" value="PGDH_ASB_dom"/>
</dbReference>
<feature type="domain" description="D-isomer specific 2-hydroxyacid dehydrogenase NAD-binding" evidence="8">
    <location>
        <begin position="112"/>
        <end position="286"/>
    </location>
</feature>
<protein>
    <submittedName>
        <fullName evidence="11">D-3-phosphoglycerate dehydrogenase</fullName>
    </submittedName>
</protein>
<dbReference type="Proteomes" id="UP000694843">
    <property type="component" value="Unplaced"/>
</dbReference>
<dbReference type="SUPFAM" id="SSF52283">
    <property type="entry name" value="Formate/glycerate dehydrogenase catalytic domain-like"/>
    <property type="match status" value="1"/>
</dbReference>
<dbReference type="AlphaFoldDB" id="A0A8B7P2X7"/>
<dbReference type="InterPro" id="IPR006140">
    <property type="entry name" value="D-isomer_DH_NAD-bd"/>
</dbReference>
<dbReference type="RefSeq" id="XP_018020388.1">
    <property type="nucleotide sequence ID" value="XM_018164899.2"/>
</dbReference>
<dbReference type="PANTHER" id="PTHR42938">
    <property type="entry name" value="FORMATE DEHYDROGENASE 1"/>
    <property type="match status" value="1"/>
</dbReference>
<dbReference type="InterPro" id="IPR029009">
    <property type="entry name" value="ASB_dom_sf"/>
</dbReference>
<reference evidence="11" key="1">
    <citation type="submission" date="2025-08" db="UniProtKB">
        <authorList>
            <consortium name="RefSeq"/>
        </authorList>
    </citation>
    <scope>IDENTIFICATION</scope>
    <source>
        <tissue evidence="11">Whole organism</tissue>
    </source>
</reference>
<dbReference type="OrthoDB" id="1621027at2759"/>
<dbReference type="Gene3D" id="3.30.1330.90">
    <property type="entry name" value="D-3-phosphoglycerate dehydrogenase, domain 3"/>
    <property type="match status" value="1"/>
</dbReference>
<keyword evidence="6" id="KW-0520">NAD</keyword>
<evidence type="ECO:0000256" key="4">
    <source>
        <dbReference type="ARBA" id="ARBA00022990"/>
    </source>
</evidence>
<organism evidence="10 11">
    <name type="scientific">Hyalella azteca</name>
    <name type="common">Amphipod</name>
    <dbReference type="NCBI Taxonomy" id="294128"/>
    <lineage>
        <taxon>Eukaryota</taxon>
        <taxon>Metazoa</taxon>
        <taxon>Ecdysozoa</taxon>
        <taxon>Arthropoda</taxon>
        <taxon>Crustacea</taxon>
        <taxon>Multicrustacea</taxon>
        <taxon>Malacostraca</taxon>
        <taxon>Eumalacostraca</taxon>
        <taxon>Peracarida</taxon>
        <taxon>Amphipoda</taxon>
        <taxon>Senticaudata</taxon>
        <taxon>Talitrida</taxon>
        <taxon>Talitroidea</taxon>
        <taxon>Hyalellidae</taxon>
        <taxon>Hyalella</taxon>
    </lineage>
</organism>
<proteinExistence type="inferred from homology"/>
<dbReference type="GO" id="GO:0051287">
    <property type="term" value="F:NAD binding"/>
    <property type="evidence" value="ECO:0007669"/>
    <property type="project" value="InterPro"/>
</dbReference>
<feature type="domain" description="D-3-phosphoglycerate dehydrogenase ASB" evidence="9">
    <location>
        <begin position="331"/>
        <end position="406"/>
    </location>
</feature>
<evidence type="ECO:0000313" key="10">
    <source>
        <dbReference type="Proteomes" id="UP000694843"/>
    </source>
</evidence>
<accession>A0A8B7P2X7</accession>
<dbReference type="GeneID" id="108676762"/>
<name>A0A8B7P2X7_HYAAZ</name>
<evidence type="ECO:0000256" key="5">
    <source>
        <dbReference type="ARBA" id="ARBA00023002"/>
    </source>
</evidence>
<dbReference type="KEGG" id="hazt:108676762"/>
<comment type="similarity">
    <text evidence="1">Belongs to the D-isomer specific 2-hydroxyacid dehydrogenase family.</text>
</comment>
<feature type="domain" description="D-isomer specific 2-hydroxyacid dehydrogenase catalytic" evidence="7">
    <location>
        <begin position="9"/>
        <end position="318"/>
    </location>
</feature>